<dbReference type="RefSeq" id="WP_145416165.1">
    <property type="nucleotide sequence ID" value="NZ_CP036526.1"/>
</dbReference>
<evidence type="ECO:0000256" key="4">
    <source>
        <dbReference type="ARBA" id="ARBA00022813"/>
    </source>
</evidence>
<keyword evidence="4 9" id="KW-0068">Autocatalytic cleavage</keyword>
<dbReference type="Pfam" id="PF02261">
    <property type="entry name" value="Asp_decarbox"/>
    <property type="match status" value="1"/>
</dbReference>
<evidence type="ECO:0000313" key="12">
    <source>
        <dbReference type="Proteomes" id="UP000319817"/>
    </source>
</evidence>
<keyword evidence="7 9" id="KW-0704">Schiff base</keyword>
<dbReference type="SUPFAM" id="SSF50692">
    <property type="entry name" value="ADC-like"/>
    <property type="match status" value="1"/>
</dbReference>
<dbReference type="Proteomes" id="UP000319817">
    <property type="component" value="Chromosome"/>
</dbReference>
<dbReference type="HAMAP" id="MF_00446">
    <property type="entry name" value="PanD"/>
    <property type="match status" value="1"/>
</dbReference>
<dbReference type="InterPro" id="IPR003190">
    <property type="entry name" value="Asp_decarbox"/>
</dbReference>
<evidence type="ECO:0000256" key="10">
    <source>
        <dbReference type="SAM" id="MobiDB-lite"/>
    </source>
</evidence>
<dbReference type="PANTHER" id="PTHR21012">
    <property type="entry name" value="ASPARTATE 1-DECARBOXYLASE"/>
    <property type="match status" value="1"/>
</dbReference>
<dbReference type="AlphaFoldDB" id="A0A517NNE9"/>
<name>A0A517NNE9_9BACT</name>
<keyword evidence="2 9" id="KW-0566">Pantothenate biosynthesis</keyword>
<feature type="binding site" evidence="9">
    <location>
        <begin position="76"/>
        <end position="78"/>
    </location>
    <ligand>
        <name>substrate</name>
    </ligand>
</feature>
<sequence>MNASFRKMLSAKIHRATVTHADVDYEGSITVPPELLAAAGMVPYEAVCVWNVTRGTRLETYTITGQAGSSDICANGAAAHLIRPGDKVILATYGFVSQDDVPKHRPRLVFVDEKNQILHIGDEVAGPQKRITPPSDLPGRLDTATQS</sequence>
<dbReference type="GO" id="GO:0006523">
    <property type="term" value="P:alanine biosynthetic process"/>
    <property type="evidence" value="ECO:0007669"/>
    <property type="project" value="InterPro"/>
</dbReference>
<comment type="pathway">
    <text evidence="9">Cofactor biosynthesis; (R)-pantothenate biosynthesis; beta-alanine from L-aspartate: step 1/1.</text>
</comment>
<keyword evidence="6 9" id="KW-0456">Lyase</keyword>
<gene>
    <name evidence="9 11" type="primary">panD</name>
    <name evidence="11" type="ORF">K239x_05970</name>
</gene>
<keyword evidence="8 9" id="KW-0670">Pyruvate</keyword>
<dbReference type="UniPathway" id="UPA00028">
    <property type="reaction ID" value="UER00002"/>
</dbReference>
<evidence type="ECO:0000256" key="2">
    <source>
        <dbReference type="ARBA" id="ARBA00022655"/>
    </source>
</evidence>
<evidence type="ECO:0000256" key="9">
    <source>
        <dbReference type="HAMAP-Rule" id="MF_00446"/>
    </source>
</evidence>
<feature type="chain" id="PRO_5023512499" description="Aspartate 1-decarboxylase beta chain" evidence="9">
    <location>
        <begin position="1"/>
        <end position="27"/>
    </location>
</feature>
<dbReference type="Gene3D" id="2.40.40.20">
    <property type="match status" value="1"/>
</dbReference>
<comment type="cofactor">
    <cofactor evidence="9">
        <name>pyruvate</name>
        <dbReference type="ChEBI" id="CHEBI:15361"/>
    </cofactor>
    <text evidence="9">Binds 1 pyruvoyl group covalently per subunit.</text>
</comment>
<evidence type="ECO:0000256" key="8">
    <source>
        <dbReference type="ARBA" id="ARBA00023317"/>
    </source>
</evidence>
<dbReference type="EC" id="4.1.1.11" evidence="9"/>
<comment type="similarity">
    <text evidence="9">Belongs to the PanD family.</text>
</comment>
<feature type="active site" description="Proton donor" evidence="9">
    <location>
        <position position="61"/>
    </location>
</feature>
<comment type="subcellular location">
    <subcellularLocation>
        <location evidence="9">Cytoplasm</location>
    </subcellularLocation>
</comment>
<feature type="region of interest" description="Disordered" evidence="10">
    <location>
        <begin position="123"/>
        <end position="147"/>
    </location>
</feature>
<protein>
    <recommendedName>
        <fullName evidence="9">Aspartate 1-decarboxylase</fullName>
        <ecNumber evidence="9">4.1.1.11</ecNumber>
    </recommendedName>
    <alternativeName>
        <fullName evidence="9">Aspartate alpha-decarboxylase</fullName>
    </alternativeName>
    <component>
        <recommendedName>
            <fullName evidence="9">Aspartate 1-decarboxylase beta chain</fullName>
        </recommendedName>
    </component>
    <component>
        <recommendedName>
            <fullName evidence="9">Aspartate 1-decarboxylase alpha chain</fullName>
        </recommendedName>
    </component>
</protein>
<comment type="catalytic activity">
    <reaction evidence="9">
        <text>L-aspartate + H(+) = beta-alanine + CO2</text>
        <dbReference type="Rhea" id="RHEA:19497"/>
        <dbReference type="ChEBI" id="CHEBI:15378"/>
        <dbReference type="ChEBI" id="CHEBI:16526"/>
        <dbReference type="ChEBI" id="CHEBI:29991"/>
        <dbReference type="ChEBI" id="CHEBI:57966"/>
        <dbReference type="EC" id="4.1.1.11"/>
    </reaction>
</comment>
<evidence type="ECO:0000256" key="1">
    <source>
        <dbReference type="ARBA" id="ARBA00022490"/>
    </source>
</evidence>
<evidence type="ECO:0000256" key="3">
    <source>
        <dbReference type="ARBA" id="ARBA00022793"/>
    </source>
</evidence>
<proteinExistence type="inferred from homology"/>
<dbReference type="InterPro" id="IPR009010">
    <property type="entry name" value="Asp_de-COase-like_dom_sf"/>
</dbReference>
<evidence type="ECO:0000256" key="7">
    <source>
        <dbReference type="ARBA" id="ARBA00023270"/>
    </source>
</evidence>
<dbReference type="OrthoDB" id="9803983at2"/>
<feature type="binding site" evidence="9">
    <location>
        <position position="60"/>
    </location>
    <ligand>
        <name>substrate</name>
    </ligand>
</feature>
<dbReference type="NCBIfam" id="TIGR00223">
    <property type="entry name" value="panD"/>
    <property type="match status" value="1"/>
</dbReference>
<comment type="PTM">
    <text evidence="9">Is synthesized initially as an inactive proenzyme, which is activated by self-cleavage at a specific serine bond to produce a beta-subunit with a hydroxyl group at its C-terminus and an alpha-subunit with a pyruvoyl group at its N-terminus.</text>
</comment>
<reference evidence="11 12" key="1">
    <citation type="submission" date="2019-02" db="EMBL/GenBank/DDBJ databases">
        <title>Deep-cultivation of Planctomycetes and their phenomic and genomic characterization uncovers novel biology.</title>
        <authorList>
            <person name="Wiegand S."/>
            <person name="Jogler M."/>
            <person name="Boedeker C."/>
            <person name="Pinto D."/>
            <person name="Vollmers J."/>
            <person name="Rivas-Marin E."/>
            <person name="Kohn T."/>
            <person name="Peeters S.H."/>
            <person name="Heuer A."/>
            <person name="Rast P."/>
            <person name="Oberbeckmann S."/>
            <person name="Bunk B."/>
            <person name="Jeske O."/>
            <person name="Meyerdierks A."/>
            <person name="Storesund J.E."/>
            <person name="Kallscheuer N."/>
            <person name="Luecker S."/>
            <person name="Lage O.M."/>
            <person name="Pohl T."/>
            <person name="Merkel B.J."/>
            <person name="Hornburger P."/>
            <person name="Mueller R.-W."/>
            <person name="Bruemmer F."/>
            <person name="Labrenz M."/>
            <person name="Spormann A.M."/>
            <person name="Op den Camp H."/>
            <person name="Overmann J."/>
            <person name="Amann R."/>
            <person name="Jetten M.S.M."/>
            <person name="Mascher T."/>
            <person name="Medema M.H."/>
            <person name="Devos D.P."/>
            <person name="Kaster A.-K."/>
            <person name="Ovreas L."/>
            <person name="Rohde M."/>
            <person name="Galperin M.Y."/>
            <person name="Jogler C."/>
        </authorList>
    </citation>
    <scope>NUCLEOTIDE SEQUENCE [LARGE SCALE GENOMIC DNA]</scope>
    <source>
        <strain evidence="11 12">K23_9</strain>
    </source>
</reference>
<dbReference type="GO" id="GO:0005829">
    <property type="term" value="C:cytosol"/>
    <property type="evidence" value="ECO:0007669"/>
    <property type="project" value="TreeGrafter"/>
</dbReference>
<feature type="chain" id="PRO_5023512500" description="Aspartate 1-decarboxylase alpha chain" evidence="9">
    <location>
        <begin position="28"/>
        <end position="147"/>
    </location>
</feature>
<accession>A0A517NNE9</accession>
<dbReference type="GO" id="GO:0015940">
    <property type="term" value="P:pantothenate biosynthetic process"/>
    <property type="evidence" value="ECO:0007669"/>
    <property type="project" value="UniProtKB-UniRule"/>
</dbReference>
<dbReference type="CDD" id="cd06919">
    <property type="entry name" value="Asp_decarbox"/>
    <property type="match status" value="1"/>
</dbReference>
<comment type="function">
    <text evidence="9">Catalyzes the pyruvoyl-dependent decarboxylation of aspartate to produce beta-alanine.</text>
</comment>
<feature type="modified residue" description="Pyruvic acid (Ser)" evidence="9">
    <location>
        <position position="28"/>
    </location>
</feature>
<dbReference type="EMBL" id="CP036526">
    <property type="protein sequence ID" value="QDT08657.1"/>
    <property type="molecule type" value="Genomic_DNA"/>
</dbReference>
<organism evidence="11 12">
    <name type="scientific">Stieleria marina</name>
    <dbReference type="NCBI Taxonomy" id="1930275"/>
    <lineage>
        <taxon>Bacteria</taxon>
        <taxon>Pseudomonadati</taxon>
        <taxon>Planctomycetota</taxon>
        <taxon>Planctomycetia</taxon>
        <taxon>Pirellulales</taxon>
        <taxon>Pirellulaceae</taxon>
        <taxon>Stieleria</taxon>
    </lineage>
</organism>
<evidence type="ECO:0000256" key="5">
    <source>
        <dbReference type="ARBA" id="ARBA00023145"/>
    </source>
</evidence>
<keyword evidence="12" id="KW-1185">Reference proteome</keyword>
<evidence type="ECO:0000256" key="6">
    <source>
        <dbReference type="ARBA" id="ARBA00023239"/>
    </source>
</evidence>
<keyword evidence="5 9" id="KW-0865">Zymogen</keyword>
<keyword evidence="1 9" id="KW-0963">Cytoplasm</keyword>
<comment type="subunit">
    <text evidence="9">Heterooctamer of four alpha and four beta subunits.</text>
</comment>
<evidence type="ECO:0000313" key="11">
    <source>
        <dbReference type="EMBL" id="QDT08657.1"/>
    </source>
</evidence>
<keyword evidence="3 9" id="KW-0210">Decarboxylase</keyword>
<dbReference type="PANTHER" id="PTHR21012:SF0">
    <property type="entry name" value="ASPARTATE 1-DECARBOXYLASE"/>
    <property type="match status" value="1"/>
</dbReference>
<dbReference type="GO" id="GO:0004068">
    <property type="term" value="F:aspartate 1-decarboxylase activity"/>
    <property type="evidence" value="ECO:0007669"/>
    <property type="project" value="UniProtKB-UniRule"/>
</dbReference>
<feature type="active site" description="Schiff-base intermediate with substrate; via pyruvic acid" evidence="9">
    <location>
        <position position="28"/>
    </location>
</feature>